<comment type="similarity">
    <text evidence="1">Belongs to the NodU/CmcH family.</text>
</comment>
<organism evidence="4 5">
    <name type="scientific">Halogeometricum salsisoli</name>
    <dbReference type="NCBI Taxonomy" id="2950536"/>
    <lineage>
        <taxon>Archaea</taxon>
        <taxon>Methanobacteriati</taxon>
        <taxon>Methanobacteriota</taxon>
        <taxon>Stenosarchaea group</taxon>
        <taxon>Halobacteria</taxon>
        <taxon>Halobacteriales</taxon>
        <taxon>Haloferacaceae</taxon>
        <taxon>Halogeometricum</taxon>
    </lineage>
</organism>
<feature type="domain" description="Carbamoyltransferase C-terminal" evidence="3">
    <location>
        <begin position="400"/>
        <end position="570"/>
    </location>
</feature>
<dbReference type="InterPro" id="IPR051338">
    <property type="entry name" value="NodU/CmcH_Carbamoyltrnsfr"/>
</dbReference>
<name>A0ABU2GHI8_9EURY</name>
<evidence type="ECO:0000313" key="5">
    <source>
        <dbReference type="Proteomes" id="UP001257060"/>
    </source>
</evidence>
<reference evidence="4 5" key="1">
    <citation type="submission" date="2022-06" db="EMBL/GenBank/DDBJ databases">
        <title>Halogeometricum sp. a new haloarchaeum isolate from saline soil.</title>
        <authorList>
            <person name="Strakova D."/>
            <person name="Galisteo C."/>
            <person name="Sanchez-Porro C."/>
            <person name="Ventosa A."/>
        </authorList>
    </citation>
    <scope>NUCLEOTIDE SEQUENCE [LARGE SCALE GENOMIC DNA]</scope>
    <source>
        <strain evidence="4 5">S1BR25-6</strain>
    </source>
</reference>
<evidence type="ECO:0000259" key="2">
    <source>
        <dbReference type="Pfam" id="PF02543"/>
    </source>
</evidence>
<protein>
    <submittedName>
        <fullName evidence="4">Carbamoyltransferase</fullName>
    </submittedName>
</protein>
<dbReference type="SUPFAM" id="SSF53067">
    <property type="entry name" value="Actin-like ATPase domain"/>
    <property type="match status" value="1"/>
</dbReference>
<keyword evidence="5" id="KW-1185">Reference proteome</keyword>
<dbReference type="PANTHER" id="PTHR34847:SF1">
    <property type="entry name" value="NODULATION PROTEIN U"/>
    <property type="match status" value="1"/>
</dbReference>
<evidence type="ECO:0000256" key="1">
    <source>
        <dbReference type="ARBA" id="ARBA00006129"/>
    </source>
</evidence>
<dbReference type="Gene3D" id="3.30.420.40">
    <property type="match status" value="2"/>
</dbReference>
<proteinExistence type="inferred from homology"/>
<evidence type="ECO:0000259" key="3">
    <source>
        <dbReference type="Pfam" id="PF16861"/>
    </source>
</evidence>
<dbReference type="RefSeq" id="WP_310925181.1">
    <property type="nucleotide sequence ID" value="NZ_JAMQOP010000003.1"/>
</dbReference>
<dbReference type="CDD" id="cd24098">
    <property type="entry name" value="ASKHA_NBD_TobZ_N"/>
    <property type="match status" value="1"/>
</dbReference>
<evidence type="ECO:0000313" key="4">
    <source>
        <dbReference type="EMBL" id="MDS0300285.1"/>
    </source>
</evidence>
<comment type="caution">
    <text evidence="4">The sequence shown here is derived from an EMBL/GenBank/DDBJ whole genome shotgun (WGS) entry which is preliminary data.</text>
</comment>
<accession>A0ABU2GHI8</accession>
<dbReference type="Proteomes" id="UP001257060">
    <property type="component" value="Unassembled WGS sequence"/>
</dbReference>
<dbReference type="InterPro" id="IPR038152">
    <property type="entry name" value="Carbam_trans_C_sf"/>
</dbReference>
<gene>
    <name evidence="4" type="ORF">NDI76_16180</name>
</gene>
<dbReference type="InterPro" id="IPR031730">
    <property type="entry name" value="Carbam_trans_C"/>
</dbReference>
<dbReference type="Pfam" id="PF02543">
    <property type="entry name" value="Carbam_trans_N"/>
    <property type="match status" value="1"/>
</dbReference>
<sequence length="591" mass="66409">MSQNQYVLAINPCVANAGSHDPSAVLFKDGEIVFGVEEERFTRQKHAMNTFPKQAIDACLDAEGLSLREVDKIAVSWDPSLFRRALPPVRRQATETDSVLERAKFLGWRVRTETASWLSGRRAVKQHLREMETSLPPVEFHEHHACHAASAFYPTPFEEALVVSLDGRGEHDATSVWWGTEDGLRRLRTYEYANSLGFFYGAVTQFLGFRANNGEGKVMGLAPYGSPNEDIESALRSVITTGADYDVTALSQGFGYATNRLEDLFDRPRKESPTDFTQWEKDLAFATQSLVEEIVTDIVRTYCERLGTGNVGLAGGVALNCKMNKRVMELDCVDDLFIQPVSNDAGSALGAGMREYRPDQVPPMTTAYWGPEYSVDQIEDQLQTNKISYSRPDDVERVVAERIADGALVGWFQGRLEMGPRALGNRSILADPRTRDSLDRVNKFVKHREEWRPFAPSMLEEAIDEYLHHAEPSPYMIKTFDPKAEKKDDIRAVLHPADDTTRPQTVREDQNPRYHRLLTEFEDVTGVPVLLNTSFNDHGEPIVNTPSEAIKDFFGMGLDLLVLGDVLVEKRDASQADRERLEADVTQQATD</sequence>
<dbReference type="Gene3D" id="3.90.870.20">
    <property type="entry name" value="Carbamoyltransferase, C-terminal domain"/>
    <property type="match status" value="1"/>
</dbReference>
<dbReference type="EMBL" id="JAMQOP010000003">
    <property type="protein sequence ID" value="MDS0300285.1"/>
    <property type="molecule type" value="Genomic_DNA"/>
</dbReference>
<dbReference type="Pfam" id="PF16861">
    <property type="entry name" value="Carbam_trans_C"/>
    <property type="match status" value="1"/>
</dbReference>
<dbReference type="InterPro" id="IPR043129">
    <property type="entry name" value="ATPase_NBD"/>
</dbReference>
<dbReference type="InterPro" id="IPR003696">
    <property type="entry name" value="Carbtransf_dom"/>
</dbReference>
<feature type="domain" description="Carbamoyltransferase" evidence="2">
    <location>
        <begin position="19"/>
        <end position="352"/>
    </location>
</feature>
<dbReference type="PANTHER" id="PTHR34847">
    <property type="entry name" value="NODULATION PROTEIN U"/>
    <property type="match status" value="1"/>
</dbReference>